<evidence type="ECO:0000313" key="1">
    <source>
        <dbReference type="EMBL" id="KAG0715416.1"/>
    </source>
</evidence>
<keyword evidence="2" id="KW-1185">Reference proteome</keyword>
<proteinExistence type="predicted"/>
<dbReference type="EMBL" id="JACEEZ010019715">
    <property type="protein sequence ID" value="KAG0715416.1"/>
    <property type="molecule type" value="Genomic_DNA"/>
</dbReference>
<protein>
    <submittedName>
        <fullName evidence="1">Uncharacterized protein</fullName>
    </submittedName>
</protein>
<name>A0A8J4XY26_CHIOP</name>
<accession>A0A8J4XY26</accession>
<organism evidence="1 2">
    <name type="scientific">Chionoecetes opilio</name>
    <name type="common">Atlantic snow crab</name>
    <name type="synonym">Cancer opilio</name>
    <dbReference type="NCBI Taxonomy" id="41210"/>
    <lineage>
        <taxon>Eukaryota</taxon>
        <taxon>Metazoa</taxon>
        <taxon>Ecdysozoa</taxon>
        <taxon>Arthropoda</taxon>
        <taxon>Crustacea</taxon>
        <taxon>Multicrustacea</taxon>
        <taxon>Malacostraca</taxon>
        <taxon>Eumalacostraca</taxon>
        <taxon>Eucarida</taxon>
        <taxon>Decapoda</taxon>
        <taxon>Pleocyemata</taxon>
        <taxon>Brachyura</taxon>
        <taxon>Eubrachyura</taxon>
        <taxon>Majoidea</taxon>
        <taxon>Majidae</taxon>
        <taxon>Chionoecetes</taxon>
    </lineage>
</organism>
<dbReference type="AlphaFoldDB" id="A0A8J4XY26"/>
<dbReference type="Proteomes" id="UP000770661">
    <property type="component" value="Unassembled WGS sequence"/>
</dbReference>
<comment type="caution">
    <text evidence="1">The sequence shown here is derived from an EMBL/GenBank/DDBJ whole genome shotgun (WGS) entry which is preliminary data.</text>
</comment>
<gene>
    <name evidence="1" type="ORF">GWK47_012008</name>
</gene>
<evidence type="ECO:0000313" key="2">
    <source>
        <dbReference type="Proteomes" id="UP000770661"/>
    </source>
</evidence>
<sequence length="202" mass="22532">MEKPQGGWDPATTSGSFLKDFSRFCRGPSSPPTPPFSRGLQNRWPIFDQSRQAPDPPLCHPTKKPYLEWWSLKTLFIWGNHSTRRLKRDHPVSGPTSGRESLHLSRPLVLPMAQMDGQGHLAGEDHAFPRPGERAGGSWGDPSSCFFLYRVYAKFGNEAMFSVLRPKNDLDFITDVKRICDDGVASARGTCHAAISGYLSET</sequence>
<reference evidence="1" key="1">
    <citation type="submission" date="2020-07" db="EMBL/GenBank/DDBJ databases">
        <title>The High-quality genome of the commercially important snow crab, Chionoecetes opilio.</title>
        <authorList>
            <person name="Jeong J.-H."/>
            <person name="Ryu S."/>
        </authorList>
    </citation>
    <scope>NUCLEOTIDE SEQUENCE</scope>
    <source>
        <strain evidence="1">MADBK_172401_WGS</strain>
        <tissue evidence="1">Digestive gland</tissue>
    </source>
</reference>